<dbReference type="Pfam" id="PF19588">
    <property type="entry name" value="SxtJ"/>
    <property type="match status" value="1"/>
</dbReference>
<evidence type="ECO:0000256" key="1">
    <source>
        <dbReference type="SAM" id="Phobius"/>
    </source>
</evidence>
<protein>
    <submittedName>
        <fullName evidence="2">SxtJ</fullName>
    </submittedName>
</protein>
<feature type="transmembrane region" description="Helical" evidence="1">
    <location>
        <begin position="82"/>
        <end position="102"/>
    </location>
</feature>
<sequence length="134" mass="14920">MHEIPNLDAQGLRRFALTTGGLIAGAFGVALPLLFSWPLPWWPFVAAAPLILAGLIAPVTLRPVYRGWMRFGLLMNRVTTPLILGLLFTLVFVPMGLIMRLTGQDPLRRRRPAEASTYRVPSHAATRESMTRPF</sequence>
<reference evidence="2 3" key="1">
    <citation type="submission" date="2017-03" db="EMBL/GenBank/DDBJ databases">
        <title>Complete genome sequence of Candidatus 'Thiodictyon syntrophicum' sp. nov. strain Cad16T, a photolithoautotroph purple sulfur bacterium isolated from an alpine meromictic lake.</title>
        <authorList>
            <person name="Luedin S.M."/>
            <person name="Pothier J.F."/>
            <person name="Danza F."/>
            <person name="Storelli N."/>
            <person name="Wittwer M."/>
            <person name="Tonolla M."/>
        </authorList>
    </citation>
    <scope>NUCLEOTIDE SEQUENCE [LARGE SCALE GENOMIC DNA]</scope>
    <source>
        <strain evidence="2 3">Cad16T</strain>
    </source>
</reference>
<dbReference type="EMBL" id="CP020370">
    <property type="protein sequence ID" value="AUB79650.1"/>
    <property type="molecule type" value="Genomic_DNA"/>
</dbReference>
<organism evidence="2 3">
    <name type="scientific">Candidatus Thiodictyon syntrophicum</name>
    <dbReference type="NCBI Taxonomy" id="1166950"/>
    <lineage>
        <taxon>Bacteria</taxon>
        <taxon>Pseudomonadati</taxon>
        <taxon>Pseudomonadota</taxon>
        <taxon>Gammaproteobacteria</taxon>
        <taxon>Chromatiales</taxon>
        <taxon>Chromatiaceae</taxon>
        <taxon>Thiodictyon</taxon>
    </lineage>
</organism>
<gene>
    <name evidence="2" type="ORF">THSYN_00870</name>
</gene>
<name>A0A2K8U238_9GAMM</name>
<dbReference type="Proteomes" id="UP000232638">
    <property type="component" value="Chromosome"/>
</dbReference>
<keyword evidence="1" id="KW-1133">Transmembrane helix</keyword>
<accession>A0A2K8U238</accession>
<evidence type="ECO:0000313" key="3">
    <source>
        <dbReference type="Proteomes" id="UP000232638"/>
    </source>
</evidence>
<dbReference type="KEGG" id="tsy:THSYN_00870"/>
<feature type="transmembrane region" description="Helical" evidence="1">
    <location>
        <begin position="12"/>
        <end position="35"/>
    </location>
</feature>
<keyword evidence="1" id="KW-0472">Membrane</keyword>
<dbReference type="AlphaFoldDB" id="A0A2K8U238"/>
<evidence type="ECO:0000313" key="2">
    <source>
        <dbReference type="EMBL" id="AUB79650.1"/>
    </source>
</evidence>
<feature type="transmembrane region" description="Helical" evidence="1">
    <location>
        <begin position="41"/>
        <end position="61"/>
    </location>
</feature>
<keyword evidence="3" id="KW-1185">Reference proteome</keyword>
<dbReference type="InterPro" id="IPR045781">
    <property type="entry name" value="SxtJ"/>
</dbReference>
<dbReference type="RefSeq" id="WP_216644655.1">
    <property type="nucleotide sequence ID" value="NZ_CP020370.1"/>
</dbReference>
<keyword evidence="1" id="KW-0812">Transmembrane</keyword>
<proteinExistence type="predicted"/>